<dbReference type="AlphaFoldDB" id="A0AAN7BB01"/>
<protein>
    <submittedName>
        <fullName evidence="2">Uncharacterized protein</fullName>
    </submittedName>
</protein>
<feature type="region of interest" description="Disordered" evidence="1">
    <location>
        <begin position="201"/>
        <end position="224"/>
    </location>
</feature>
<name>A0AAN7BB01_9PEZI</name>
<organism evidence="2 3">
    <name type="scientific">Rhypophila decipiens</name>
    <dbReference type="NCBI Taxonomy" id="261697"/>
    <lineage>
        <taxon>Eukaryota</taxon>
        <taxon>Fungi</taxon>
        <taxon>Dikarya</taxon>
        <taxon>Ascomycota</taxon>
        <taxon>Pezizomycotina</taxon>
        <taxon>Sordariomycetes</taxon>
        <taxon>Sordariomycetidae</taxon>
        <taxon>Sordariales</taxon>
        <taxon>Naviculisporaceae</taxon>
        <taxon>Rhypophila</taxon>
    </lineage>
</organism>
<dbReference type="EMBL" id="MU858049">
    <property type="protein sequence ID" value="KAK4219201.1"/>
    <property type="molecule type" value="Genomic_DNA"/>
</dbReference>
<evidence type="ECO:0000313" key="2">
    <source>
        <dbReference type="EMBL" id="KAK4219201.1"/>
    </source>
</evidence>
<reference evidence="2" key="1">
    <citation type="journal article" date="2023" name="Mol. Phylogenet. Evol.">
        <title>Genome-scale phylogeny and comparative genomics of the fungal order Sordariales.</title>
        <authorList>
            <person name="Hensen N."/>
            <person name="Bonometti L."/>
            <person name="Westerberg I."/>
            <person name="Brannstrom I.O."/>
            <person name="Guillou S."/>
            <person name="Cros-Aarteil S."/>
            <person name="Calhoun S."/>
            <person name="Haridas S."/>
            <person name="Kuo A."/>
            <person name="Mondo S."/>
            <person name="Pangilinan J."/>
            <person name="Riley R."/>
            <person name="LaButti K."/>
            <person name="Andreopoulos B."/>
            <person name="Lipzen A."/>
            <person name="Chen C."/>
            <person name="Yan M."/>
            <person name="Daum C."/>
            <person name="Ng V."/>
            <person name="Clum A."/>
            <person name="Steindorff A."/>
            <person name="Ohm R.A."/>
            <person name="Martin F."/>
            <person name="Silar P."/>
            <person name="Natvig D.O."/>
            <person name="Lalanne C."/>
            <person name="Gautier V."/>
            <person name="Ament-Velasquez S.L."/>
            <person name="Kruys A."/>
            <person name="Hutchinson M.I."/>
            <person name="Powell A.J."/>
            <person name="Barry K."/>
            <person name="Miller A.N."/>
            <person name="Grigoriev I.V."/>
            <person name="Debuchy R."/>
            <person name="Gladieux P."/>
            <person name="Hiltunen Thoren M."/>
            <person name="Johannesson H."/>
        </authorList>
    </citation>
    <scope>NUCLEOTIDE SEQUENCE</scope>
    <source>
        <strain evidence="2">PSN293</strain>
    </source>
</reference>
<sequence length="288" mass="32827">MYSIHYDSVTTAGPVRSVPYRSHELYPSSHTAAPQRMQSHSRGKKTKREDRPKPRTPSAEKIHSEAPEAEISAESGYTWRVRQLSDGSWEYYRHCYQTLDRAAPSKGSIADFNDPSTYLPGVSDWQTADVQPAIEAEVEVRISDDGGEYGVQDAYTNTSGLDQPLVNIEPGVDNWDREQQIQQQETSGYHSQHTTDYERPYYTKQKQKHATNKQKRRDSFSASSQKPTSLQWFFFPKESKQAVKQGQIRNNRVDLWLTGVPLEVAADIFNQGQYYAGQGKYQTTAGYQ</sequence>
<gene>
    <name evidence="2" type="ORF">QBC37DRAFT_368203</name>
</gene>
<accession>A0AAN7BB01</accession>
<keyword evidence="3" id="KW-1185">Reference proteome</keyword>
<feature type="region of interest" description="Disordered" evidence="1">
    <location>
        <begin position="1"/>
        <end position="70"/>
    </location>
</feature>
<feature type="compositionally biased region" description="Polar residues" evidence="1">
    <location>
        <begin position="28"/>
        <end position="38"/>
    </location>
</feature>
<feature type="compositionally biased region" description="Basic residues" evidence="1">
    <location>
        <begin position="205"/>
        <end position="216"/>
    </location>
</feature>
<evidence type="ECO:0000256" key="1">
    <source>
        <dbReference type="SAM" id="MobiDB-lite"/>
    </source>
</evidence>
<proteinExistence type="predicted"/>
<comment type="caution">
    <text evidence="2">The sequence shown here is derived from an EMBL/GenBank/DDBJ whole genome shotgun (WGS) entry which is preliminary data.</text>
</comment>
<feature type="compositionally biased region" description="Basic and acidic residues" evidence="1">
    <location>
        <begin position="47"/>
        <end position="66"/>
    </location>
</feature>
<evidence type="ECO:0000313" key="3">
    <source>
        <dbReference type="Proteomes" id="UP001301769"/>
    </source>
</evidence>
<dbReference type="Proteomes" id="UP001301769">
    <property type="component" value="Unassembled WGS sequence"/>
</dbReference>
<reference evidence="2" key="2">
    <citation type="submission" date="2023-05" db="EMBL/GenBank/DDBJ databases">
        <authorList>
            <consortium name="Lawrence Berkeley National Laboratory"/>
            <person name="Steindorff A."/>
            <person name="Hensen N."/>
            <person name="Bonometti L."/>
            <person name="Westerberg I."/>
            <person name="Brannstrom I.O."/>
            <person name="Guillou S."/>
            <person name="Cros-Aarteil S."/>
            <person name="Calhoun S."/>
            <person name="Haridas S."/>
            <person name="Kuo A."/>
            <person name="Mondo S."/>
            <person name="Pangilinan J."/>
            <person name="Riley R."/>
            <person name="Labutti K."/>
            <person name="Andreopoulos B."/>
            <person name="Lipzen A."/>
            <person name="Chen C."/>
            <person name="Yanf M."/>
            <person name="Daum C."/>
            <person name="Ng V."/>
            <person name="Clum A."/>
            <person name="Ohm R."/>
            <person name="Martin F."/>
            <person name="Silar P."/>
            <person name="Natvig D."/>
            <person name="Lalanne C."/>
            <person name="Gautier V."/>
            <person name="Ament-Velasquez S.L."/>
            <person name="Kruys A."/>
            <person name="Hutchinson M.I."/>
            <person name="Powell A.J."/>
            <person name="Barry K."/>
            <person name="Miller A.N."/>
            <person name="Grigoriev I.V."/>
            <person name="Debuchy R."/>
            <person name="Gladieux P."/>
            <person name="Thoren M.H."/>
            <person name="Johannesson H."/>
        </authorList>
    </citation>
    <scope>NUCLEOTIDE SEQUENCE</scope>
    <source>
        <strain evidence="2">PSN293</strain>
    </source>
</reference>